<dbReference type="InterPro" id="IPR035965">
    <property type="entry name" value="PAS-like_dom_sf"/>
</dbReference>
<dbReference type="Proteomes" id="UP000754226">
    <property type="component" value="Unassembled WGS sequence"/>
</dbReference>
<evidence type="ECO:0000313" key="4">
    <source>
        <dbReference type="Proteomes" id="UP000754226"/>
    </source>
</evidence>
<comment type="caution">
    <text evidence="3">The sequence shown here is derived from an EMBL/GenBank/DDBJ whole genome shotgun (WGS) entry which is preliminary data.</text>
</comment>
<gene>
    <name evidence="3" type="ORF">KHX13_01430</name>
</gene>
<dbReference type="AlphaFoldDB" id="A0A943EBC7"/>
<dbReference type="InterPro" id="IPR052155">
    <property type="entry name" value="Biofilm_reg_signaling"/>
</dbReference>
<dbReference type="Gene3D" id="3.20.20.450">
    <property type="entry name" value="EAL domain"/>
    <property type="match status" value="1"/>
</dbReference>
<dbReference type="InterPro" id="IPR029787">
    <property type="entry name" value="Nucleotide_cyclase"/>
</dbReference>
<dbReference type="PANTHER" id="PTHR44757">
    <property type="entry name" value="DIGUANYLATE CYCLASE DGCP"/>
    <property type="match status" value="1"/>
</dbReference>
<name>A0A943EBC7_9FIRM</name>
<dbReference type="InterPro" id="IPR035919">
    <property type="entry name" value="EAL_sf"/>
</dbReference>
<proteinExistence type="predicted"/>
<dbReference type="SUPFAM" id="SSF55785">
    <property type="entry name" value="PYP-like sensor domain (PAS domain)"/>
    <property type="match status" value="1"/>
</dbReference>
<evidence type="ECO:0000313" key="3">
    <source>
        <dbReference type="EMBL" id="MBS5518997.1"/>
    </source>
</evidence>
<dbReference type="SUPFAM" id="SSF55073">
    <property type="entry name" value="Nucleotide cyclase"/>
    <property type="match status" value="2"/>
</dbReference>
<dbReference type="Pfam" id="PF00990">
    <property type="entry name" value="GGDEF"/>
    <property type="match status" value="1"/>
</dbReference>
<evidence type="ECO:0000259" key="2">
    <source>
        <dbReference type="PROSITE" id="PS50887"/>
    </source>
</evidence>
<dbReference type="EMBL" id="JAGZCZ010000001">
    <property type="protein sequence ID" value="MBS5518997.1"/>
    <property type="molecule type" value="Genomic_DNA"/>
</dbReference>
<dbReference type="CDD" id="cd01949">
    <property type="entry name" value="GGDEF"/>
    <property type="match status" value="1"/>
</dbReference>
<evidence type="ECO:0000259" key="1">
    <source>
        <dbReference type="PROSITE" id="PS50883"/>
    </source>
</evidence>
<reference evidence="3" key="1">
    <citation type="submission" date="2021-02" db="EMBL/GenBank/DDBJ databases">
        <title>Infant gut strain persistence is associated with maternal origin, phylogeny, and functional potential including surface adhesion and iron acquisition.</title>
        <authorList>
            <person name="Lou Y.C."/>
        </authorList>
    </citation>
    <scope>NUCLEOTIDE SEQUENCE</scope>
    <source>
        <strain evidence="3">L3_106_000M1_dasL3_106_000M1_concoct_15</strain>
    </source>
</reference>
<dbReference type="InterPro" id="IPR000160">
    <property type="entry name" value="GGDEF_dom"/>
</dbReference>
<organism evidence="3 4">
    <name type="scientific">Acidaminococcus intestini</name>
    <dbReference type="NCBI Taxonomy" id="187327"/>
    <lineage>
        <taxon>Bacteria</taxon>
        <taxon>Bacillati</taxon>
        <taxon>Bacillota</taxon>
        <taxon>Negativicutes</taxon>
        <taxon>Acidaminococcales</taxon>
        <taxon>Acidaminococcaceae</taxon>
        <taxon>Acidaminococcus</taxon>
    </lineage>
</organism>
<dbReference type="Gene3D" id="3.30.450.20">
    <property type="entry name" value="PAS domain"/>
    <property type="match status" value="1"/>
</dbReference>
<dbReference type="CDD" id="cd01948">
    <property type="entry name" value="EAL"/>
    <property type="match status" value="1"/>
</dbReference>
<dbReference type="SUPFAM" id="SSF141868">
    <property type="entry name" value="EAL domain-like"/>
    <property type="match status" value="1"/>
</dbReference>
<dbReference type="InterPro" id="IPR001633">
    <property type="entry name" value="EAL_dom"/>
</dbReference>
<dbReference type="PROSITE" id="PS50883">
    <property type="entry name" value="EAL"/>
    <property type="match status" value="1"/>
</dbReference>
<accession>A0A943EBC7</accession>
<dbReference type="PROSITE" id="PS50887">
    <property type="entry name" value="GGDEF"/>
    <property type="match status" value="1"/>
</dbReference>
<dbReference type="Pfam" id="PF00563">
    <property type="entry name" value="EAL"/>
    <property type="match status" value="1"/>
</dbReference>
<protein>
    <submittedName>
        <fullName evidence="3">EAL domain-containing protein</fullName>
    </submittedName>
</protein>
<feature type="domain" description="GGDEF" evidence="2">
    <location>
        <begin position="895"/>
        <end position="1026"/>
    </location>
</feature>
<sequence length="1034" mass="118267">MNDQAYDIARLKEAQGNCLDSTSDFWMQAEQLQKELLQQGKRACYIFLDLENFRFINMQGDISEGAHLLTEVSALIHQTFPDALITRGASIQFAVVTGVPDVRERLVHLHKKALSLRSNNQLDLKAGIFIVSDPQISPITASDYAKAACAHIKKDYQAVYREYDEDLQKHLAIDHYVVTHLEEALKNHDIKVFFQPIVRTLTCKACAAEALVRWDDSKYGHLLPSIFIKPLEATQLITKLDLYVAEEVCRLYQDLQLRPDVNLPISINFSRSDFQHCNIRRELDRLRAQYHVPDHALCVEVTERDFCDDVSFLKDQLTELRDHGYEVWMDDFGSGFSSLSLLKDLDVDLVKFDLRFLVGSAHINRGNFIIGALIAMVKQLGMKTLVEGVETEAQLDYLQSVGCERMQGYLYSRPIPFEQLVNLAIWDTDETEPNCRYYNAVGCCNMVQAIPESVSHGKDERLVLPSLPACIVEYQAGKMSLLETNAAFTAREGQLAFRDPAAFDEYMGQAGTFCRRNLLQAIKQCQDTQKGLTIEVSSHNEVCSLRIDPIAKNEASGAEAFLIILTGVRTSAFKERKAAVQSIMNGIFSLFDSFFVLNLTTQTVHRIKVGMNVTDEIERLPLPLFLREWARRHVFSEDWKRFLQFYDLPTLVTRINESGCGYLSTFFRVTSSEQENRNGWQLHLVWLSGEPSDIKVYCGTVNLRYFMGAEMPRPMEPLLVRNKLVPFSKIDKDAAMLPEVLWEAMLHLPEMNVYWKDVKGRFMGANDAFMHYFNLSSLDDILGKSEEELGWNVEFDPTYREEEMLLGQIPVISEEKVHCMAKGMIRTVMMNKIPLIEAGRIVGSLSWFRDVTRFTQIQAELKKKSTIDALTGALNYQGFKETQSHFVDSYQKWDLDFILIYMDLDDFKHCNDTYGHGFGDLVLQEVVKRLQKIFNHYGVVARVGGDEFIALLPIVESEEIRRIKQEIQQVLKAPLSIDGRSYQGGISVGIARYSEREDMDALQELADQRMYEDKKKRKKMQGLTYGYLVTTEGI</sequence>
<feature type="domain" description="EAL" evidence="1">
    <location>
        <begin position="174"/>
        <end position="428"/>
    </location>
</feature>
<dbReference type="SMART" id="SM00267">
    <property type="entry name" value="GGDEF"/>
    <property type="match status" value="1"/>
</dbReference>
<dbReference type="Gene3D" id="3.30.70.270">
    <property type="match status" value="2"/>
</dbReference>
<dbReference type="SMART" id="SM00052">
    <property type="entry name" value="EAL"/>
    <property type="match status" value="1"/>
</dbReference>
<dbReference type="PANTHER" id="PTHR44757:SF2">
    <property type="entry name" value="BIOFILM ARCHITECTURE MAINTENANCE PROTEIN MBAA"/>
    <property type="match status" value="1"/>
</dbReference>
<dbReference type="NCBIfam" id="TIGR00254">
    <property type="entry name" value="GGDEF"/>
    <property type="match status" value="1"/>
</dbReference>
<dbReference type="InterPro" id="IPR043128">
    <property type="entry name" value="Rev_trsase/Diguanyl_cyclase"/>
</dbReference>